<organism evidence="3 4">
    <name type="scientific">Pelagibaculum spongiae</name>
    <dbReference type="NCBI Taxonomy" id="2080658"/>
    <lineage>
        <taxon>Bacteria</taxon>
        <taxon>Pseudomonadati</taxon>
        <taxon>Pseudomonadota</taxon>
        <taxon>Gammaproteobacteria</taxon>
        <taxon>Oceanospirillales</taxon>
        <taxon>Pelagibaculum</taxon>
    </lineage>
</organism>
<evidence type="ECO:0000259" key="2">
    <source>
        <dbReference type="PROSITE" id="PS51781"/>
    </source>
</evidence>
<dbReference type="Gene3D" id="2.30.30.40">
    <property type="entry name" value="SH3 Domains"/>
    <property type="match status" value="1"/>
</dbReference>
<keyword evidence="4" id="KW-1185">Reference proteome</keyword>
<dbReference type="OrthoDB" id="7058935at2"/>
<keyword evidence="1" id="KW-1133">Transmembrane helix</keyword>
<keyword evidence="1" id="KW-0812">Transmembrane</keyword>
<comment type="caution">
    <text evidence="3">The sequence shown here is derived from an EMBL/GenBank/DDBJ whole genome shotgun (WGS) entry which is preliminary data.</text>
</comment>
<name>A0A2V1GXN5_9GAMM</name>
<feature type="transmembrane region" description="Helical" evidence="1">
    <location>
        <begin position="175"/>
        <end position="196"/>
    </location>
</feature>
<proteinExistence type="predicted"/>
<dbReference type="PROSITE" id="PS51781">
    <property type="entry name" value="SH3B"/>
    <property type="match status" value="1"/>
</dbReference>
<reference evidence="3 4" key="1">
    <citation type="submission" date="2018-04" db="EMBL/GenBank/DDBJ databases">
        <title>Thalassorhabdus spongiae gen. nov., sp. nov., isolated from a marine sponge in South-West Iceland.</title>
        <authorList>
            <person name="Knobloch S."/>
            <person name="Daussin A."/>
            <person name="Johannsson R."/>
            <person name="Marteinsson V.T."/>
        </authorList>
    </citation>
    <scope>NUCLEOTIDE SEQUENCE [LARGE SCALE GENOMIC DNA]</scope>
    <source>
        <strain evidence="3 4">Hp12</strain>
    </source>
</reference>
<accession>A0A2V1GXN5</accession>
<evidence type="ECO:0000313" key="3">
    <source>
        <dbReference type="EMBL" id="PVZ71546.1"/>
    </source>
</evidence>
<dbReference type="Pfam" id="PF08239">
    <property type="entry name" value="SH3_3"/>
    <property type="match status" value="1"/>
</dbReference>
<dbReference type="AlphaFoldDB" id="A0A2V1GXN5"/>
<protein>
    <recommendedName>
        <fullName evidence="2">SH3b domain-containing protein</fullName>
    </recommendedName>
</protein>
<evidence type="ECO:0000256" key="1">
    <source>
        <dbReference type="SAM" id="Phobius"/>
    </source>
</evidence>
<feature type="domain" description="SH3b" evidence="2">
    <location>
        <begin position="230"/>
        <end position="293"/>
    </location>
</feature>
<evidence type="ECO:0000313" key="4">
    <source>
        <dbReference type="Proteomes" id="UP000244906"/>
    </source>
</evidence>
<sequence>MKDPLKDIRDSLELLSNPLIEHQKMMAALTDPMKQHREMMASLVDPMKQHREMLTSITDPMKGLRASLTFDPLKELRATLAHISEPFSEVQKMINHNMSLKYIRDIALEVEDDIQVSADGLVSLSSKQIAASELEGLAETIFQSQFFGNTNSLENSINELANEIKLLKDPLTQKIFISYIYPLLMVILAALITPVVNNKINSYIKTEKIVITKELKMTVNSEVENKQLLSSFRYVSADILNVRSSASTKSEVIGYLHFSYTVMIIEKQKNWSLIEWRNLETGARITGWVFTEK</sequence>
<keyword evidence="1" id="KW-0472">Membrane</keyword>
<dbReference type="InterPro" id="IPR003646">
    <property type="entry name" value="SH3-like_bac-type"/>
</dbReference>
<dbReference type="RefSeq" id="WP_133245417.1">
    <property type="nucleotide sequence ID" value="NZ_CAWNYD010000001.1"/>
</dbReference>
<dbReference type="Proteomes" id="UP000244906">
    <property type="component" value="Unassembled WGS sequence"/>
</dbReference>
<gene>
    <name evidence="3" type="ORF">DC094_00420</name>
</gene>
<dbReference type="EMBL" id="QDDL01000001">
    <property type="protein sequence ID" value="PVZ71546.1"/>
    <property type="molecule type" value="Genomic_DNA"/>
</dbReference>